<gene>
    <name evidence="2" type="ORF">Csa_3G115110</name>
</gene>
<dbReference type="Gramene" id="KGN56322">
    <property type="protein sequence ID" value="KGN56322"/>
    <property type="gene ID" value="Csa_3G115110"/>
</dbReference>
<proteinExistence type="predicted"/>
<dbReference type="AlphaFoldDB" id="A0A0A0L6V7"/>
<evidence type="ECO:0000313" key="2">
    <source>
        <dbReference type="EMBL" id="KGN56322.1"/>
    </source>
</evidence>
<reference evidence="2 3" key="1">
    <citation type="journal article" date="2009" name="Nat. Genet.">
        <title>The genome of the cucumber, Cucumis sativus L.</title>
        <authorList>
            <person name="Huang S."/>
            <person name="Li R."/>
            <person name="Zhang Z."/>
            <person name="Li L."/>
            <person name="Gu X."/>
            <person name="Fan W."/>
            <person name="Lucas W.J."/>
            <person name="Wang X."/>
            <person name="Xie B."/>
            <person name="Ni P."/>
            <person name="Ren Y."/>
            <person name="Zhu H."/>
            <person name="Li J."/>
            <person name="Lin K."/>
            <person name="Jin W."/>
            <person name="Fei Z."/>
            <person name="Li G."/>
            <person name="Staub J."/>
            <person name="Kilian A."/>
            <person name="van der Vossen E.A."/>
            <person name="Wu Y."/>
            <person name="Guo J."/>
            <person name="He J."/>
            <person name="Jia Z."/>
            <person name="Ren Y."/>
            <person name="Tian G."/>
            <person name="Lu Y."/>
            <person name="Ruan J."/>
            <person name="Qian W."/>
            <person name="Wang M."/>
            <person name="Huang Q."/>
            <person name="Li B."/>
            <person name="Xuan Z."/>
            <person name="Cao J."/>
            <person name="Asan"/>
            <person name="Wu Z."/>
            <person name="Zhang J."/>
            <person name="Cai Q."/>
            <person name="Bai Y."/>
            <person name="Zhao B."/>
            <person name="Han Y."/>
            <person name="Li Y."/>
            <person name="Li X."/>
            <person name="Wang S."/>
            <person name="Shi Q."/>
            <person name="Liu S."/>
            <person name="Cho W.K."/>
            <person name="Kim J.Y."/>
            <person name="Xu Y."/>
            <person name="Heller-Uszynska K."/>
            <person name="Miao H."/>
            <person name="Cheng Z."/>
            <person name="Zhang S."/>
            <person name="Wu J."/>
            <person name="Yang Y."/>
            <person name="Kang H."/>
            <person name="Li M."/>
            <person name="Liang H."/>
            <person name="Ren X."/>
            <person name="Shi Z."/>
            <person name="Wen M."/>
            <person name="Jian M."/>
            <person name="Yang H."/>
            <person name="Zhang G."/>
            <person name="Yang Z."/>
            <person name="Chen R."/>
            <person name="Liu S."/>
            <person name="Li J."/>
            <person name="Ma L."/>
            <person name="Liu H."/>
            <person name="Zhou Y."/>
            <person name="Zhao J."/>
            <person name="Fang X."/>
            <person name="Li G."/>
            <person name="Fang L."/>
            <person name="Li Y."/>
            <person name="Liu D."/>
            <person name="Zheng H."/>
            <person name="Zhang Y."/>
            <person name="Qin N."/>
            <person name="Li Z."/>
            <person name="Yang G."/>
            <person name="Yang S."/>
            <person name="Bolund L."/>
            <person name="Kristiansen K."/>
            <person name="Zheng H."/>
            <person name="Li S."/>
            <person name="Zhang X."/>
            <person name="Yang H."/>
            <person name="Wang J."/>
            <person name="Sun R."/>
            <person name="Zhang B."/>
            <person name="Jiang S."/>
            <person name="Wang J."/>
            <person name="Du Y."/>
            <person name="Li S."/>
        </authorList>
    </citation>
    <scope>NUCLEOTIDE SEQUENCE [LARGE SCALE GENOMIC DNA]</scope>
    <source>
        <strain evidence="3">cv. 9930</strain>
    </source>
</reference>
<reference evidence="2 3" key="3">
    <citation type="journal article" date="2010" name="BMC Genomics">
        <title>Transcriptome sequencing and comparative analysis of cucumber flowers with different sex types.</title>
        <authorList>
            <person name="Guo S."/>
            <person name="Zheng Y."/>
            <person name="Joung J.G."/>
            <person name="Liu S."/>
            <person name="Zhang Z."/>
            <person name="Crasta O.R."/>
            <person name="Sobral B.W."/>
            <person name="Xu Y."/>
            <person name="Huang S."/>
            <person name="Fei Z."/>
        </authorList>
    </citation>
    <scope>NUCLEOTIDE SEQUENCE [LARGE SCALE GENOMIC DNA]</scope>
    <source>
        <strain evidence="3">cv. 9930</strain>
    </source>
</reference>
<feature type="compositionally biased region" description="Basic residues" evidence="1">
    <location>
        <begin position="1"/>
        <end position="11"/>
    </location>
</feature>
<evidence type="ECO:0000256" key="1">
    <source>
        <dbReference type="SAM" id="MobiDB-lite"/>
    </source>
</evidence>
<dbReference type="EMBL" id="CM002924">
    <property type="protein sequence ID" value="KGN56322.1"/>
    <property type="molecule type" value="Genomic_DNA"/>
</dbReference>
<sequence length="108" mass="12331">MEKLFRKKKSLKMSTSKSTSKMPKHHLVAWLPNSYLITLNKVHSAYSHGSQCVMSPTFSCGPYSRALPWPHFVARPTYLPQLAKPQLPYLTMPLPPNFSSRLAHHQNV</sequence>
<name>A0A0A0L6V7_CUCSA</name>
<evidence type="ECO:0000313" key="3">
    <source>
        <dbReference type="Proteomes" id="UP000029981"/>
    </source>
</evidence>
<keyword evidence="3" id="KW-1185">Reference proteome</keyword>
<reference evidence="2 3" key="2">
    <citation type="journal article" date="2009" name="PLoS ONE">
        <title>An integrated genetic and cytogenetic map of the cucumber genome.</title>
        <authorList>
            <person name="Ren Y."/>
            <person name="Zhang Z."/>
            <person name="Liu J."/>
            <person name="Staub J.E."/>
            <person name="Han Y."/>
            <person name="Cheng Z."/>
            <person name="Li X."/>
            <person name="Lu J."/>
            <person name="Miao H."/>
            <person name="Kang H."/>
            <person name="Xie B."/>
            <person name="Gu X."/>
            <person name="Wang X."/>
            <person name="Du Y."/>
            <person name="Jin W."/>
            <person name="Huang S."/>
        </authorList>
    </citation>
    <scope>NUCLEOTIDE SEQUENCE [LARGE SCALE GENOMIC DNA]</scope>
    <source>
        <strain evidence="3">cv. 9930</strain>
    </source>
</reference>
<feature type="region of interest" description="Disordered" evidence="1">
    <location>
        <begin position="1"/>
        <end position="20"/>
    </location>
</feature>
<dbReference type="Proteomes" id="UP000029981">
    <property type="component" value="Chromosome 3"/>
</dbReference>
<accession>A0A0A0L6V7</accession>
<reference evidence="2 3" key="4">
    <citation type="journal article" date="2011" name="BMC Genomics">
        <title>RNA-Seq improves annotation of protein-coding genes in the cucumber genome.</title>
        <authorList>
            <person name="Li Z."/>
            <person name="Zhang Z."/>
            <person name="Yan P."/>
            <person name="Huang S."/>
            <person name="Fei Z."/>
            <person name="Lin K."/>
        </authorList>
    </citation>
    <scope>NUCLEOTIDE SEQUENCE [LARGE SCALE GENOMIC DNA]</scope>
    <source>
        <strain evidence="3">cv. 9930</strain>
    </source>
</reference>
<protein>
    <submittedName>
        <fullName evidence="2">Uncharacterized protein</fullName>
    </submittedName>
</protein>
<organism evidence="2 3">
    <name type="scientific">Cucumis sativus</name>
    <name type="common">Cucumber</name>
    <dbReference type="NCBI Taxonomy" id="3659"/>
    <lineage>
        <taxon>Eukaryota</taxon>
        <taxon>Viridiplantae</taxon>
        <taxon>Streptophyta</taxon>
        <taxon>Embryophyta</taxon>
        <taxon>Tracheophyta</taxon>
        <taxon>Spermatophyta</taxon>
        <taxon>Magnoliopsida</taxon>
        <taxon>eudicotyledons</taxon>
        <taxon>Gunneridae</taxon>
        <taxon>Pentapetalae</taxon>
        <taxon>rosids</taxon>
        <taxon>fabids</taxon>
        <taxon>Cucurbitales</taxon>
        <taxon>Cucurbitaceae</taxon>
        <taxon>Benincaseae</taxon>
        <taxon>Cucumis</taxon>
    </lineage>
</organism>